<name>A0A813I7A1_POLGL</name>
<evidence type="ECO:0008006" key="3">
    <source>
        <dbReference type="Google" id="ProtNLM"/>
    </source>
</evidence>
<evidence type="ECO:0000313" key="2">
    <source>
        <dbReference type="Proteomes" id="UP000626109"/>
    </source>
</evidence>
<evidence type="ECO:0000313" key="1">
    <source>
        <dbReference type="EMBL" id="CAE8646358.1"/>
    </source>
</evidence>
<feature type="non-terminal residue" evidence="1">
    <location>
        <position position="97"/>
    </location>
</feature>
<accession>A0A813I7A1</accession>
<proteinExistence type="predicted"/>
<gene>
    <name evidence="1" type="ORF">PGLA2088_LOCUS4735</name>
</gene>
<dbReference type="Proteomes" id="UP000626109">
    <property type="component" value="Unassembled WGS sequence"/>
</dbReference>
<sequence>ASIAVAAMAEALPGMKPAAPERPLVSGSDHALRISWTIPESDPEVTASALKVRIKGSQRLMNYDHGTGRLVAKGGSTVPAPLCEISLEACEEGLEYE</sequence>
<protein>
    <recommendedName>
        <fullName evidence="3">Fibronectin type-III domain-containing protein</fullName>
    </recommendedName>
</protein>
<comment type="caution">
    <text evidence="1">The sequence shown here is derived from an EMBL/GenBank/DDBJ whole genome shotgun (WGS) entry which is preliminary data.</text>
</comment>
<feature type="non-terminal residue" evidence="1">
    <location>
        <position position="1"/>
    </location>
</feature>
<reference evidence="1" key="1">
    <citation type="submission" date="2021-02" db="EMBL/GenBank/DDBJ databases">
        <authorList>
            <person name="Dougan E. K."/>
            <person name="Rhodes N."/>
            <person name="Thang M."/>
            <person name="Chan C."/>
        </authorList>
    </citation>
    <scope>NUCLEOTIDE SEQUENCE</scope>
</reference>
<dbReference type="EMBL" id="CAJNNW010004361">
    <property type="protein sequence ID" value="CAE8646358.1"/>
    <property type="molecule type" value="Genomic_DNA"/>
</dbReference>
<organism evidence="1 2">
    <name type="scientific">Polarella glacialis</name>
    <name type="common">Dinoflagellate</name>
    <dbReference type="NCBI Taxonomy" id="89957"/>
    <lineage>
        <taxon>Eukaryota</taxon>
        <taxon>Sar</taxon>
        <taxon>Alveolata</taxon>
        <taxon>Dinophyceae</taxon>
        <taxon>Suessiales</taxon>
        <taxon>Suessiaceae</taxon>
        <taxon>Polarella</taxon>
    </lineage>
</organism>
<dbReference type="AlphaFoldDB" id="A0A813I7A1"/>